<evidence type="ECO:0000313" key="7">
    <source>
        <dbReference type="Proteomes" id="UP000068243"/>
    </source>
</evidence>
<dbReference type="OrthoDB" id="431691at2759"/>
<comment type="caution">
    <text evidence="6">The sequence shown here is derived from an EMBL/GenBank/DDBJ whole genome shotgun (WGS) entry which is preliminary data.</text>
</comment>
<evidence type="ECO:0000256" key="3">
    <source>
        <dbReference type="ARBA" id="ARBA00023274"/>
    </source>
</evidence>
<dbReference type="VEuPathDB" id="FungiDB:ATCC64974_78010"/>
<dbReference type="AlphaFoldDB" id="A0A100IA42"/>
<dbReference type="VEuPathDB" id="FungiDB:M747DRAFT_295228"/>
<dbReference type="NCBIfam" id="TIGR01030">
    <property type="entry name" value="rpmH_bact"/>
    <property type="match status" value="1"/>
</dbReference>
<dbReference type="InterPro" id="IPR000271">
    <property type="entry name" value="Ribosomal_bL34"/>
</dbReference>
<evidence type="ECO:0000256" key="2">
    <source>
        <dbReference type="ARBA" id="ARBA00022980"/>
    </source>
</evidence>
<evidence type="ECO:0000256" key="1">
    <source>
        <dbReference type="ARBA" id="ARBA00010111"/>
    </source>
</evidence>
<dbReference type="VEuPathDB" id="FungiDB:An04g01970"/>
<name>A0A100IA42_ASPNG</name>
<dbReference type="FunFam" id="1.10.287.3980:FF:000001">
    <property type="entry name" value="Mitochondrial ribosomal protein L34"/>
    <property type="match status" value="1"/>
</dbReference>
<accession>A0A100IA42</accession>
<comment type="similarity">
    <text evidence="1">Belongs to the bacterial ribosomal protein bL34 family.</text>
</comment>
<sequence>MENCRCALASPGGEKKSEVVRALRRRSSIFSPPSRTTSRIPPSPSPGFRVSDVQLRLTVVFNLLINMLCLRCTALPTAFRSFAAPATRLTSAPLTSTATSLSTPFRALSSTTLSSLRLPQQHLPSQSLITSSSTTTIRSLLSTNNSFANQQTRSFSASASLGGKRDTYNPSRRVQKRRHGFLARLRSRGGRKILLRRRARGRKSLSW</sequence>
<feature type="region of interest" description="Disordered" evidence="5">
    <location>
        <begin position="156"/>
        <end position="175"/>
    </location>
</feature>
<dbReference type="GO" id="GO:0005762">
    <property type="term" value="C:mitochondrial large ribosomal subunit"/>
    <property type="evidence" value="ECO:0007669"/>
    <property type="project" value="TreeGrafter"/>
</dbReference>
<dbReference type="PANTHER" id="PTHR14503:SF4">
    <property type="entry name" value="LARGE RIBOSOMAL SUBUNIT PROTEIN BL34M"/>
    <property type="match status" value="1"/>
</dbReference>
<dbReference type="Pfam" id="PF00468">
    <property type="entry name" value="Ribosomal_L34"/>
    <property type="match status" value="1"/>
</dbReference>
<gene>
    <name evidence="6" type="ORF">ABL_02153</name>
</gene>
<keyword evidence="2" id="KW-0689">Ribosomal protein</keyword>
<reference evidence="7" key="1">
    <citation type="journal article" date="2016" name="Genome Announc.">
        <title>Draft genome sequence of Aspergillus niger strain An76.</title>
        <authorList>
            <person name="Gong W."/>
            <person name="Cheng Z."/>
            <person name="Zhang H."/>
            <person name="Liu L."/>
            <person name="Gao P."/>
            <person name="Wang L."/>
        </authorList>
    </citation>
    <scope>NUCLEOTIDE SEQUENCE [LARGE SCALE GENOMIC DNA]</scope>
    <source>
        <strain evidence="7">An76</strain>
    </source>
</reference>
<evidence type="ECO:0000313" key="6">
    <source>
        <dbReference type="EMBL" id="GAQ37485.1"/>
    </source>
</evidence>
<dbReference type="EMBL" id="BCMY01000003">
    <property type="protein sequence ID" value="GAQ37485.1"/>
    <property type="molecule type" value="Genomic_DNA"/>
</dbReference>
<dbReference type="Proteomes" id="UP000068243">
    <property type="component" value="Unassembled WGS sequence"/>
</dbReference>
<dbReference type="PANTHER" id="PTHR14503">
    <property type="entry name" value="MITOCHONDRIAL RIBOSOMAL PROTEIN 34 FAMILY MEMBER"/>
    <property type="match status" value="1"/>
</dbReference>
<evidence type="ECO:0000256" key="5">
    <source>
        <dbReference type="SAM" id="MobiDB-lite"/>
    </source>
</evidence>
<dbReference type="Gene3D" id="1.10.287.3980">
    <property type="match status" value="1"/>
</dbReference>
<dbReference type="PaxDb" id="5061-CADANGAP00003820"/>
<dbReference type="GO" id="GO:0003735">
    <property type="term" value="F:structural constituent of ribosome"/>
    <property type="evidence" value="ECO:0007669"/>
    <property type="project" value="InterPro"/>
</dbReference>
<evidence type="ECO:0000256" key="4">
    <source>
        <dbReference type="ARBA" id="ARBA00035274"/>
    </source>
</evidence>
<dbReference type="HAMAP" id="MF_00391">
    <property type="entry name" value="Ribosomal_bL34"/>
    <property type="match status" value="1"/>
</dbReference>
<protein>
    <recommendedName>
        <fullName evidence="4">Large ribosomal subunit protein bL34m</fullName>
    </recommendedName>
</protein>
<dbReference type="GO" id="GO:0006412">
    <property type="term" value="P:translation"/>
    <property type="evidence" value="ECO:0007669"/>
    <property type="project" value="InterPro"/>
</dbReference>
<proteinExistence type="inferred from homology"/>
<keyword evidence="3" id="KW-0687">Ribonucleoprotein</keyword>
<organism evidence="6 7">
    <name type="scientific">Aspergillus niger</name>
    <dbReference type="NCBI Taxonomy" id="5061"/>
    <lineage>
        <taxon>Eukaryota</taxon>
        <taxon>Fungi</taxon>
        <taxon>Dikarya</taxon>
        <taxon>Ascomycota</taxon>
        <taxon>Pezizomycotina</taxon>
        <taxon>Eurotiomycetes</taxon>
        <taxon>Eurotiomycetidae</taxon>
        <taxon>Eurotiales</taxon>
        <taxon>Aspergillaceae</taxon>
        <taxon>Aspergillus</taxon>
        <taxon>Aspergillus subgen. Circumdati</taxon>
    </lineage>
</organism>
<dbReference type="OMA" id="TMNGHTR"/>